<dbReference type="AlphaFoldDB" id="A0A4U8YYY5"/>
<dbReference type="SUPFAM" id="SSF53448">
    <property type="entry name" value="Nucleotide-diphospho-sugar transferases"/>
    <property type="match status" value="1"/>
</dbReference>
<protein>
    <submittedName>
        <fullName evidence="2">Nucleotide-diphospho-sugar transferases</fullName>
    </submittedName>
</protein>
<dbReference type="Pfam" id="PF00535">
    <property type="entry name" value="Glycos_transf_2"/>
    <property type="match status" value="1"/>
</dbReference>
<dbReference type="GO" id="GO:0016740">
    <property type="term" value="F:transferase activity"/>
    <property type="evidence" value="ECO:0007669"/>
    <property type="project" value="UniProtKB-KW"/>
</dbReference>
<dbReference type="InterPro" id="IPR001173">
    <property type="entry name" value="Glyco_trans_2-like"/>
</dbReference>
<gene>
    <name evidence="2" type="ORF">MSL71_51620</name>
</gene>
<feature type="domain" description="Glycosyltransferase 2-like" evidence="1">
    <location>
        <begin position="9"/>
        <end position="129"/>
    </location>
</feature>
<evidence type="ECO:0000259" key="1">
    <source>
        <dbReference type="Pfam" id="PF00535"/>
    </source>
</evidence>
<dbReference type="Proteomes" id="UP000507962">
    <property type="component" value="Unassembled WGS sequence"/>
</dbReference>
<organism evidence="2 3">
    <name type="scientific">Desulfoluna butyratoxydans</name>
    <dbReference type="NCBI Taxonomy" id="231438"/>
    <lineage>
        <taxon>Bacteria</taxon>
        <taxon>Pseudomonadati</taxon>
        <taxon>Thermodesulfobacteriota</taxon>
        <taxon>Desulfobacteria</taxon>
        <taxon>Desulfobacterales</taxon>
        <taxon>Desulfolunaceae</taxon>
        <taxon>Desulfoluna</taxon>
    </lineage>
</organism>
<proteinExistence type="predicted"/>
<dbReference type="RefSeq" id="WP_180147306.1">
    <property type="nucleotide sequence ID" value="NZ_CAADHO010000018.1"/>
</dbReference>
<dbReference type="EMBL" id="CAADHO010000018">
    <property type="protein sequence ID" value="VFQ47462.1"/>
    <property type="molecule type" value="Genomic_DNA"/>
</dbReference>
<evidence type="ECO:0000313" key="3">
    <source>
        <dbReference type="Proteomes" id="UP000507962"/>
    </source>
</evidence>
<dbReference type="InterPro" id="IPR050834">
    <property type="entry name" value="Glycosyltransf_2"/>
</dbReference>
<dbReference type="Gene3D" id="3.90.550.10">
    <property type="entry name" value="Spore Coat Polysaccharide Biosynthesis Protein SpsA, Chain A"/>
    <property type="match status" value="1"/>
</dbReference>
<name>A0A4U8YYY5_9BACT</name>
<evidence type="ECO:0000313" key="2">
    <source>
        <dbReference type="EMBL" id="VFQ47462.1"/>
    </source>
</evidence>
<keyword evidence="3" id="KW-1185">Reference proteome</keyword>
<keyword evidence="2" id="KW-0808">Transferase</keyword>
<accession>A0A4U8YYY5</accession>
<dbReference type="PANTHER" id="PTHR43685:SF2">
    <property type="entry name" value="GLYCOSYLTRANSFERASE 2-LIKE DOMAIN-CONTAINING PROTEIN"/>
    <property type="match status" value="1"/>
</dbReference>
<dbReference type="PANTHER" id="PTHR43685">
    <property type="entry name" value="GLYCOSYLTRANSFERASE"/>
    <property type="match status" value="1"/>
</dbReference>
<sequence length="318" mass="36167">MKDSEPLFSVAIVTQNRCQSLCRAIDSVYRQTYAPIEIVLVDNASSDNSVEVVRDKWPEIKIIRLHRNVGCQPGRNIAMMNCKGKYIFNLDDDGELDCRAIELMAARFELDEKLAVICCSTPPIENSLTAPREALNMSERWVGIFRGGASAIRSSILSETGYFPEFPRAGSEAVLSAYIIDNQYTILYYPPAIMYHPPARVGKVLKEHTFYNGWHIPKRAVLYLPWPNVLTEGLWGSIRGFVAAIQSQNGLAYLRGCIRFLLDLPNAISERKPISKLTVKKISFLLYNNIESKDDINKGSDFSLFKLVYIRWNRWRCS</sequence>
<dbReference type="InterPro" id="IPR029044">
    <property type="entry name" value="Nucleotide-diphossugar_trans"/>
</dbReference>
<reference evidence="2 3" key="1">
    <citation type="submission" date="2019-03" db="EMBL/GenBank/DDBJ databases">
        <authorList>
            <person name="Nijsse B."/>
        </authorList>
    </citation>
    <scope>NUCLEOTIDE SEQUENCE [LARGE SCALE GENOMIC DNA]</scope>
    <source>
        <strain evidence="2">Desulfoluna butyratoxydans MSL71</strain>
    </source>
</reference>